<sequence>MRQVWRWATTVTGTMAMILGLGLTQTLPSLGTASELYGAGSLKELINLRDRLIQELETPPKNKPEPNFFNSLFTDPLKFEPNEVLLQKLKTVEIQMLVEQRAEDNWQQASRLVTQAQKIANPNNPSPQQRKQVQELWEKAINNLEEISPHSLLARKTSNKIKEYKFSLSEITDELLDARSKILEQIRQESGLTRQAMLTVCTLKRDCVNLRGNEPPASPASLIKVPVAIALLHKTGEEKISLEQKVLVVGGNFTEDASSIQARQSYSLKDLMGQMIDHSSNIATNQLIDYLGSDYINKYLESQGYKFTKVNFKLMGDRIMPWRPGTGRNRLTSNELTEMMVQIYNYEQPSSQVLIDALNRQYDRVIGYAGLQGLPKTQWLGEKTGQNSRVIGTTVAAQINGEKYIITAIDNNTANVPQISKSIHKIAEYIVENGQL</sequence>
<dbReference type="PANTHER" id="PTHR35333:SF3">
    <property type="entry name" value="BETA-LACTAMASE-TYPE TRANSPEPTIDASE FOLD CONTAINING PROTEIN"/>
    <property type="match status" value="1"/>
</dbReference>
<dbReference type="AlphaFoldDB" id="A0A073CK77"/>
<proteinExistence type="predicted"/>
<dbReference type="STRING" id="388467.A19Y_3535"/>
<dbReference type="PANTHER" id="PTHR35333">
    <property type="entry name" value="BETA-LACTAMASE"/>
    <property type="match status" value="1"/>
</dbReference>
<dbReference type="GeneID" id="77288034"/>
<dbReference type="InterPro" id="IPR012338">
    <property type="entry name" value="Beta-lactam/transpept-like"/>
</dbReference>
<keyword evidence="3" id="KW-1185">Reference proteome</keyword>
<organism evidence="2 3">
    <name type="scientific">Planktothrix agardhii (strain NIVA-CYA 126/8)</name>
    <dbReference type="NCBI Taxonomy" id="388467"/>
    <lineage>
        <taxon>Bacteria</taxon>
        <taxon>Bacillati</taxon>
        <taxon>Cyanobacteriota</taxon>
        <taxon>Cyanophyceae</taxon>
        <taxon>Oscillatoriophycideae</taxon>
        <taxon>Oscillatoriales</taxon>
        <taxon>Microcoleaceae</taxon>
        <taxon>Planktothrix</taxon>
    </lineage>
</organism>
<evidence type="ECO:0000313" key="2">
    <source>
        <dbReference type="EMBL" id="KEI68297.1"/>
    </source>
</evidence>
<dbReference type="SUPFAM" id="SSF56601">
    <property type="entry name" value="beta-lactamase/transpeptidase-like"/>
    <property type="match status" value="1"/>
</dbReference>
<reference evidence="2 3" key="1">
    <citation type="journal article" date="2014" name="Appl. Environ. Microbiol.">
        <title>Elucidation of insertion elements encoded on plasmids and in vitro construction of shuttle vectors from the toxic cyanobacterium Planktothrix.</title>
        <authorList>
            <person name="Christiansen G."/>
            <person name="Goesmann A."/>
            <person name="Kurmayer R."/>
        </authorList>
    </citation>
    <scope>NUCLEOTIDE SEQUENCE [LARGE SCALE GENOMIC DNA]</scope>
    <source>
        <strain evidence="2 3">NIVA-CYA 126/8</strain>
    </source>
</reference>
<feature type="domain" description="Beta-lactamase class A catalytic" evidence="1">
    <location>
        <begin position="217"/>
        <end position="407"/>
    </location>
</feature>
<dbReference type="RefSeq" id="WP_042155661.1">
    <property type="nucleotide sequence ID" value="NZ_CM002803.1"/>
</dbReference>
<dbReference type="eggNOG" id="COG2367">
    <property type="taxonomic scope" value="Bacteria"/>
</dbReference>
<dbReference type="GO" id="GO:0046677">
    <property type="term" value="P:response to antibiotic"/>
    <property type="evidence" value="ECO:0007669"/>
    <property type="project" value="InterPro"/>
</dbReference>
<name>A0A073CK77_PLAA1</name>
<dbReference type="Gene3D" id="3.40.710.10">
    <property type="entry name" value="DD-peptidase/beta-lactamase superfamily"/>
    <property type="match status" value="1"/>
</dbReference>
<dbReference type="PATRIC" id="fig|388467.6.peg.3481"/>
<accession>A0A073CK77</accession>
<evidence type="ECO:0000259" key="1">
    <source>
        <dbReference type="Pfam" id="PF13354"/>
    </source>
</evidence>
<dbReference type="EMBL" id="CM002803">
    <property type="protein sequence ID" value="KEI68297.1"/>
    <property type="molecule type" value="Genomic_DNA"/>
</dbReference>
<gene>
    <name evidence="2" type="ORF">A19Y_3535</name>
</gene>
<dbReference type="Proteomes" id="UP000027395">
    <property type="component" value="Chromosome"/>
</dbReference>
<dbReference type="GO" id="GO:0008800">
    <property type="term" value="F:beta-lactamase activity"/>
    <property type="evidence" value="ECO:0007669"/>
    <property type="project" value="InterPro"/>
</dbReference>
<dbReference type="Pfam" id="PF13354">
    <property type="entry name" value="Beta-lactamase2"/>
    <property type="match status" value="1"/>
</dbReference>
<protein>
    <recommendedName>
        <fullName evidence="1">Beta-lactamase class A catalytic domain-containing protein</fullName>
    </recommendedName>
</protein>
<dbReference type="GO" id="GO:0030655">
    <property type="term" value="P:beta-lactam antibiotic catabolic process"/>
    <property type="evidence" value="ECO:0007669"/>
    <property type="project" value="InterPro"/>
</dbReference>
<dbReference type="InterPro" id="IPR000871">
    <property type="entry name" value="Beta-lactam_class-A"/>
</dbReference>
<dbReference type="HOGENOM" id="CLU_631556_0_0_3"/>
<dbReference type="InterPro" id="IPR045155">
    <property type="entry name" value="Beta-lactam_cat"/>
</dbReference>
<evidence type="ECO:0000313" key="3">
    <source>
        <dbReference type="Proteomes" id="UP000027395"/>
    </source>
</evidence>